<name>A0A1B4XXQ4_MYCUL</name>
<sequence length="103" mass="11638">MSEHGRHQRLQDRLRHAVLWAPAVTDAALRRAVYHGQDVPEPLSGYVQKLRRYAYRVQDSDIEQLRGAGYCDDDIFEITIAAALGAGDERRHAGLSALERALR</sequence>
<evidence type="ECO:0000313" key="2">
    <source>
        <dbReference type="Proteomes" id="UP000218067"/>
    </source>
</evidence>
<dbReference type="InterPro" id="IPR029032">
    <property type="entry name" value="AhpD-like"/>
</dbReference>
<dbReference type="RefSeq" id="WP_011741941.1">
    <property type="nucleotide sequence ID" value="NZ_AP017624.1"/>
</dbReference>
<dbReference type="GeneID" id="93434856"/>
<dbReference type="Proteomes" id="UP000218067">
    <property type="component" value="Chromosome"/>
</dbReference>
<gene>
    <name evidence="1" type="ORF">SHTP_0175</name>
</gene>
<dbReference type="EMBL" id="AP017624">
    <property type="protein sequence ID" value="BAV39578.1"/>
    <property type="molecule type" value="Genomic_DNA"/>
</dbReference>
<proteinExistence type="predicted"/>
<evidence type="ECO:0000313" key="1">
    <source>
        <dbReference type="EMBL" id="BAV39578.1"/>
    </source>
</evidence>
<reference evidence="1 2" key="1">
    <citation type="submission" date="2016-08" db="EMBL/GenBank/DDBJ databases">
        <title>Complete genome sequence of Mycobacterium shinshuense, a subspecies of M. ulcerans.</title>
        <authorList>
            <person name="Yoshida M."/>
            <person name="Ogura Y."/>
            <person name="Hayashi T."/>
            <person name="Hoshino Y."/>
        </authorList>
    </citation>
    <scope>NUCLEOTIDE SEQUENCE [LARGE SCALE GENOMIC DNA]</scope>
    <source>
        <strain evidence="2">ATCC 33728</strain>
    </source>
</reference>
<protein>
    <submittedName>
        <fullName evidence="1">Uncharacterized protein</fullName>
    </submittedName>
</protein>
<dbReference type="Gene3D" id="1.20.1290.10">
    <property type="entry name" value="AhpD-like"/>
    <property type="match status" value="1"/>
</dbReference>
<accession>A0A1B4XXQ4</accession>
<organism evidence="1 2">
    <name type="scientific">Mycobacterium ulcerans subsp. shinshuense</name>
    <dbReference type="NCBI Taxonomy" id="1124626"/>
    <lineage>
        <taxon>Bacteria</taxon>
        <taxon>Bacillati</taxon>
        <taxon>Actinomycetota</taxon>
        <taxon>Actinomycetes</taxon>
        <taxon>Mycobacteriales</taxon>
        <taxon>Mycobacteriaceae</taxon>
        <taxon>Mycobacterium</taxon>
        <taxon>Mycobacterium ulcerans group</taxon>
    </lineage>
</organism>
<dbReference type="SUPFAM" id="SSF69118">
    <property type="entry name" value="AhpD-like"/>
    <property type="match status" value="1"/>
</dbReference>
<dbReference type="AlphaFoldDB" id="A0A1B4XXQ4"/>